<comment type="caution">
    <text evidence="1">The sequence shown here is derived from an EMBL/GenBank/DDBJ whole genome shotgun (WGS) entry which is preliminary data.</text>
</comment>
<name>A0ACA9NI46_9GLOM</name>
<protein>
    <submittedName>
        <fullName evidence="1">3990_t:CDS:1</fullName>
    </submittedName>
</protein>
<dbReference type="EMBL" id="CAJVPW010015100">
    <property type="protein sequence ID" value="CAG8658925.1"/>
    <property type="molecule type" value="Genomic_DNA"/>
</dbReference>
<reference evidence="1" key="1">
    <citation type="submission" date="2021-06" db="EMBL/GenBank/DDBJ databases">
        <authorList>
            <person name="Kallberg Y."/>
            <person name="Tangrot J."/>
            <person name="Rosling A."/>
        </authorList>
    </citation>
    <scope>NUCLEOTIDE SEQUENCE</scope>
    <source>
        <strain evidence="1">28 12/20/2015</strain>
    </source>
</reference>
<dbReference type="Proteomes" id="UP000789366">
    <property type="component" value="Unassembled WGS sequence"/>
</dbReference>
<evidence type="ECO:0000313" key="2">
    <source>
        <dbReference type="Proteomes" id="UP000789366"/>
    </source>
</evidence>
<proteinExistence type="predicted"/>
<evidence type="ECO:0000313" key="1">
    <source>
        <dbReference type="EMBL" id="CAG8658925.1"/>
    </source>
</evidence>
<organism evidence="1 2">
    <name type="scientific">Cetraspora pellucida</name>
    <dbReference type="NCBI Taxonomy" id="1433469"/>
    <lineage>
        <taxon>Eukaryota</taxon>
        <taxon>Fungi</taxon>
        <taxon>Fungi incertae sedis</taxon>
        <taxon>Mucoromycota</taxon>
        <taxon>Glomeromycotina</taxon>
        <taxon>Glomeromycetes</taxon>
        <taxon>Diversisporales</taxon>
        <taxon>Gigasporaceae</taxon>
        <taxon>Cetraspora</taxon>
    </lineage>
</organism>
<accession>A0ACA9NI46</accession>
<feature type="non-terminal residue" evidence="1">
    <location>
        <position position="1"/>
    </location>
</feature>
<keyword evidence="2" id="KW-1185">Reference proteome</keyword>
<sequence>QNHYIAIKLKPNASIPVIVQGWHNISSNESKIWERLFETRITHFQEALKKEHNVYTIDTVDLS</sequence>
<gene>
    <name evidence="1" type="ORF">SPELUC_LOCUS9195</name>
</gene>